<sequence>MKPETDNLEGPNWDTPPNGDFAAYVQQLTAPAEQAASAAPATPATFPPPVPIQAPASPQKTPPQKKNGPKPPALAALRKLSSWRQRHVWLATAFTFAGLFFEFIGLILKFLLTIALLFVPGGSLLSEILERRKKPQQARDVPWSVIVSLSAMLSLLLGILFDWPGALAGLLIGALWLLWSYRHTRFVRALGAAWQQWLRRFSDPPNPV</sequence>
<feature type="transmembrane region" description="Helical" evidence="2">
    <location>
        <begin position="110"/>
        <end position="129"/>
    </location>
</feature>
<dbReference type="AlphaFoldDB" id="A0AAW6RI93"/>
<keyword evidence="4" id="KW-1185">Reference proteome</keyword>
<comment type="caution">
    <text evidence="3">The sequence shown here is derived from an EMBL/GenBank/DDBJ whole genome shotgun (WGS) entry which is preliminary data.</text>
</comment>
<dbReference type="RefSeq" id="WP_279523709.1">
    <property type="nucleotide sequence ID" value="NZ_JARVII010000003.1"/>
</dbReference>
<keyword evidence="2" id="KW-0812">Transmembrane</keyword>
<name>A0AAW6RI93_9BURK</name>
<feature type="transmembrane region" description="Helical" evidence="2">
    <location>
        <begin position="141"/>
        <end position="159"/>
    </location>
</feature>
<keyword evidence="2" id="KW-1133">Transmembrane helix</keyword>
<feature type="transmembrane region" description="Helical" evidence="2">
    <location>
        <begin position="165"/>
        <end position="181"/>
    </location>
</feature>
<feature type="region of interest" description="Disordered" evidence="1">
    <location>
        <begin position="1"/>
        <end position="20"/>
    </location>
</feature>
<dbReference type="EMBL" id="JARVII010000003">
    <property type="protein sequence ID" value="MDG9698678.1"/>
    <property type="molecule type" value="Genomic_DNA"/>
</dbReference>
<feature type="region of interest" description="Disordered" evidence="1">
    <location>
        <begin position="32"/>
        <end position="72"/>
    </location>
</feature>
<evidence type="ECO:0000313" key="3">
    <source>
        <dbReference type="EMBL" id="MDG9698678.1"/>
    </source>
</evidence>
<reference evidence="3 4" key="1">
    <citation type="submission" date="2023-04" db="EMBL/GenBank/DDBJ databases">
        <title>Ottowia paracancer sp. nov., isolated from human stomach.</title>
        <authorList>
            <person name="Song Y."/>
        </authorList>
    </citation>
    <scope>NUCLEOTIDE SEQUENCE [LARGE SCALE GENOMIC DNA]</scope>
    <source>
        <strain evidence="3 4">10c7w1</strain>
    </source>
</reference>
<organism evidence="3 4">
    <name type="scientific">Ottowia cancrivicina</name>
    <dbReference type="NCBI Taxonomy" id="3040346"/>
    <lineage>
        <taxon>Bacteria</taxon>
        <taxon>Pseudomonadati</taxon>
        <taxon>Pseudomonadota</taxon>
        <taxon>Betaproteobacteria</taxon>
        <taxon>Burkholderiales</taxon>
        <taxon>Comamonadaceae</taxon>
        <taxon>Ottowia</taxon>
    </lineage>
</organism>
<gene>
    <name evidence="3" type="ORF">QB898_02910</name>
</gene>
<protein>
    <submittedName>
        <fullName evidence="3">Uncharacterized protein</fullName>
    </submittedName>
</protein>
<proteinExistence type="predicted"/>
<evidence type="ECO:0000256" key="2">
    <source>
        <dbReference type="SAM" id="Phobius"/>
    </source>
</evidence>
<keyword evidence="2" id="KW-0472">Membrane</keyword>
<feature type="compositionally biased region" description="Low complexity" evidence="1">
    <location>
        <begin position="32"/>
        <end position="44"/>
    </location>
</feature>
<feature type="transmembrane region" description="Helical" evidence="2">
    <location>
        <begin position="87"/>
        <end position="104"/>
    </location>
</feature>
<accession>A0AAW6RI93</accession>
<evidence type="ECO:0000256" key="1">
    <source>
        <dbReference type="SAM" id="MobiDB-lite"/>
    </source>
</evidence>
<evidence type="ECO:0000313" key="4">
    <source>
        <dbReference type="Proteomes" id="UP001237156"/>
    </source>
</evidence>
<dbReference type="Proteomes" id="UP001237156">
    <property type="component" value="Unassembled WGS sequence"/>
</dbReference>